<dbReference type="OrthoDB" id="9806835at2"/>
<keyword evidence="4" id="KW-1185">Reference proteome</keyword>
<sequence>MNDIAINDKSTGTLFRRALDKKLTSGISRQHQDSLRYVYNHFMTFLGDEGREKPLKSLTTGQIEIFLQQFNTSATHYMNKRRDLSVLFNTACRLIDKNLMTIRKTEVRRIKATLHLAYEREQLQPVLDFLKVNHTNLYRCALMTYGCLLRPHEEIRLLTKGHFKMNNTEIHLDGTENKGGRVRTVFVPDYVREELEPVLNTIGRDDNIFSLNKEPFNNSYFAKQWSREKKKLLSHGLIYPKQTLYSFRHTAAIDVFRRTKDVYMVQKIMGHSSVLVTLKYLRSLGEFNTEELRSVAPVL</sequence>
<dbReference type="PROSITE" id="PS51898">
    <property type="entry name" value="TYR_RECOMBINASE"/>
    <property type="match status" value="1"/>
</dbReference>
<protein>
    <submittedName>
        <fullName evidence="3">Tyrosine-type recombinase/integrase</fullName>
    </submittedName>
</protein>
<accession>A0A6I4IAL8</accession>
<dbReference type="Gene3D" id="1.10.443.10">
    <property type="entry name" value="Intergrase catalytic core"/>
    <property type="match status" value="1"/>
</dbReference>
<reference evidence="3 4" key="1">
    <citation type="submission" date="2019-12" db="EMBL/GenBank/DDBJ databases">
        <title>Mucilaginibacter sp. HME9299 genome sequencing and assembly.</title>
        <authorList>
            <person name="Kang H."/>
            <person name="Kim H."/>
            <person name="Joh K."/>
        </authorList>
    </citation>
    <scope>NUCLEOTIDE SEQUENCE [LARGE SCALE GENOMIC DNA]</scope>
    <source>
        <strain evidence="3 4">HME9299</strain>
    </source>
</reference>
<dbReference type="AlphaFoldDB" id="A0A6I4IAL8"/>
<dbReference type="GO" id="GO:0003677">
    <property type="term" value="F:DNA binding"/>
    <property type="evidence" value="ECO:0007669"/>
    <property type="project" value="InterPro"/>
</dbReference>
<dbReference type="InterPro" id="IPR013762">
    <property type="entry name" value="Integrase-like_cat_sf"/>
</dbReference>
<dbReference type="InterPro" id="IPR011010">
    <property type="entry name" value="DNA_brk_join_enz"/>
</dbReference>
<dbReference type="SUPFAM" id="SSF56349">
    <property type="entry name" value="DNA breaking-rejoining enzymes"/>
    <property type="match status" value="1"/>
</dbReference>
<dbReference type="Proteomes" id="UP000434850">
    <property type="component" value="Unassembled WGS sequence"/>
</dbReference>
<proteinExistence type="predicted"/>
<dbReference type="InterPro" id="IPR002104">
    <property type="entry name" value="Integrase_catalytic"/>
</dbReference>
<dbReference type="Pfam" id="PF00589">
    <property type="entry name" value="Phage_integrase"/>
    <property type="match status" value="1"/>
</dbReference>
<dbReference type="CDD" id="cd00397">
    <property type="entry name" value="DNA_BRE_C"/>
    <property type="match status" value="1"/>
</dbReference>
<evidence type="ECO:0000313" key="4">
    <source>
        <dbReference type="Proteomes" id="UP000434850"/>
    </source>
</evidence>
<comment type="caution">
    <text evidence="3">The sequence shown here is derived from an EMBL/GenBank/DDBJ whole genome shotgun (WGS) entry which is preliminary data.</text>
</comment>
<feature type="domain" description="Tyr recombinase" evidence="2">
    <location>
        <begin position="113"/>
        <end position="297"/>
    </location>
</feature>
<keyword evidence="1" id="KW-0233">DNA recombination</keyword>
<dbReference type="GO" id="GO:0015074">
    <property type="term" value="P:DNA integration"/>
    <property type="evidence" value="ECO:0007669"/>
    <property type="project" value="InterPro"/>
</dbReference>
<evidence type="ECO:0000313" key="3">
    <source>
        <dbReference type="EMBL" id="MVN90499.1"/>
    </source>
</evidence>
<evidence type="ECO:0000256" key="1">
    <source>
        <dbReference type="ARBA" id="ARBA00023172"/>
    </source>
</evidence>
<name>A0A6I4IAL8_9SPHI</name>
<organism evidence="3 4">
    <name type="scientific">Mucilaginibacter aquatilis</name>
    <dbReference type="NCBI Taxonomy" id="1517760"/>
    <lineage>
        <taxon>Bacteria</taxon>
        <taxon>Pseudomonadati</taxon>
        <taxon>Bacteroidota</taxon>
        <taxon>Sphingobacteriia</taxon>
        <taxon>Sphingobacteriales</taxon>
        <taxon>Sphingobacteriaceae</taxon>
        <taxon>Mucilaginibacter</taxon>
    </lineage>
</organism>
<evidence type="ECO:0000259" key="2">
    <source>
        <dbReference type="PROSITE" id="PS51898"/>
    </source>
</evidence>
<dbReference type="GO" id="GO:0006310">
    <property type="term" value="P:DNA recombination"/>
    <property type="evidence" value="ECO:0007669"/>
    <property type="project" value="UniProtKB-KW"/>
</dbReference>
<dbReference type="EMBL" id="WQLA01000002">
    <property type="protein sequence ID" value="MVN90499.1"/>
    <property type="molecule type" value="Genomic_DNA"/>
</dbReference>
<gene>
    <name evidence="3" type="ORF">GO816_05110</name>
</gene>